<reference evidence="3 4" key="1">
    <citation type="submission" date="2018-06" db="EMBL/GenBank/DDBJ databases">
        <authorList>
            <consortium name="Pathogen Informatics"/>
            <person name="Doyle S."/>
        </authorList>
    </citation>
    <scope>NUCLEOTIDE SEQUENCE [LARGE SCALE GENOMIC DNA]</scope>
    <source>
        <strain evidence="2 4">NCTC10926</strain>
        <strain evidence="1 3">NCTC11296</strain>
    </source>
</reference>
<dbReference type="Proteomes" id="UP000254465">
    <property type="component" value="Unassembled WGS sequence"/>
</dbReference>
<dbReference type="Proteomes" id="UP000254620">
    <property type="component" value="Unassembled WGS sequence"/>
</dbReference>
<dbReference type="EMBL" id="UGHK01000002">
    <property type="protein sequence ID" value="STO72256.1"/>
    <property type="molecule type" value="Genomic_DNA"/>
</dbReference>
<dbReference type="EMBL" id="UFSW01000001">
    <property type="protein sequence ID" value="SUU97554.1"/>
    <property type="molecule type" value="Genomic_DNA"/>
</dbReference>
<evidence type="ECO:0000313" key="4">
    <source>
        <dbReference type="Proteomes" id="UP000254620"/>
    </source>
</evidence>
<evidence type="ECO:0000313" key="1">
    <source>
        <dbReference type="EMBL" id="STO72256.1"/>
    </source>
</evidence>
<organism evidence="2 4">
    <name type="scientific">Avibacterium paragallinarum</name>
    <name type="common">Haemophilus gallinarum</name>
    <dbReference type="NCBI Taxonomy" id="728"/>
    <lineage>
        <taxon>Bacteria</taxon>
        <taxon>Pseudomonadati</taxon>
        <taxon>Pseudomonadota</taxon>
        <taxon>Gammaproteobacteria</taxon>
        <taxon>Pasteurellales</taxon>
        <taxon>Pasteurellaceae</taxon>
        <taxon>Avibacterium</taxon>
    </lineage>
</organism>
<sequence>MALTIGLFTLAAVMFGIVMAINHAVKKDKNA</sequence>
<protein>
    <submittedName>
        <fullName evidence="2">Uncharacterized protein</fullName>
    </submittedName>
</protein>
<evidence type="ECO:0000313" key="3">
    <source>
        <dbReference type="Proteomes" id="UP000254465"/>
    </source>
</evidence>
<dbReference type="AlphaFoldDB" id="A0A380X452"/>
<name>A0A380X452_AVIPA</name>
<evidence type="ECO:0000313" key="2">
    <source>
        <dbReference type="EMBL" id="SUU97554.1"/>
    </source>
</evidence>
<proteinExistence type="predicted"/>
<accession>A0A380X452</accession>
<gene>
    <name evidence="2" type="ORF">NCTC10926_00947</name>
    <name evidence="1" type="ORF">NCTC11296_02180</name>
</gene>